<sequence length="297" mass="35074">MSFPCMELNRPELFDFHGVSMTHYFTDSWDKVQNFKARPDDIVIATYAKAGTTWVSQILDLLYFGKSDPGRQTSIPIYERVPFLEIRIRNVPTGAELAEKMTSVPRIIKTHFPVQFVPKSFWEQNCKLIYVARNAKDNVVSYFHFDRMNIVQPEPGDWPSYLQRFQEGKVVFGSWYNHVKGWWEKKQTYGNIHYMFYEDLAEDTAQEIEKICSFLNISPMQEEKDHVIKEVAFDTMKKNKMANYSTISIMDLKISPFMRKGKVSDWKNHFTVAQNEQFDEVYQKKMANTTLRFRTEI</sequence>
<keyword evidence="9" id="KW-1185">Reference proteome</keyword>
<evidence type="ECO:0000313" key="9">
    <source>
        <dbReference type="Proteomes" id="UP000261540"/>
    </source>
</evidence>
<dbReference type="PANTHER" id="PTHR11783">
    <property type="entry name" value="SULFOTRANSFERASE SULT"/>
    <property type="match status" value="1"/>
</dbReference>
<reference evidence="8" key="2">
    <citation type="submission" date="2025-09" db="UniProtKB">
        <authorList>
            <consortium name="Ensembl"/>
        </authorList>
    </citation>
    <scope>IDENTIFICATION</scope>
</reference>
<evidence type="ECO:0000256" key="2">
    <source>
        <dbReference type="ARBA" id="ARBA00005771"/>
    </source>
</evidence>
<dbReference type="GO" id="GO:0006584">
    <property type="term" value="P:catecholamine metabolic process"/>
    <property type="evidence" value="ECO:0007669"/>
    <property type="project" value="UniProtKB-KW"/>
</dbReference>
<evidence type="ECO:0000256" key="5">
    <source>
        <dbReference type="ARBA" id="ARBA00022939"/>
    </source>
</evidence>
<dbReference type="GO" id="GO:0006805">
    <property type="term" value="P:xenobiotic metabolic process"/>
    <property type="evidence" value="ECO:0007669"/>
    <property type="project" value="UniProtKB-ARBA"/>
</dbReference>
<dbReference type="FunFam" id="3.40.50.300:FF:000433">
    <property type="entry name" value="Estrogen sulfotransferase"/>
    <property type="match status" value="1"/>
</dbReference>
<evidence type="ECO:0000313" key="8">
    <source>
        <dbReference type="Ensembl" id="ENSPKIP00000030935.1"/>
    </source>
</evidence>
<dbReference type="GeneTree" id="ENSGT00940000163342"/>
<dbReference type="Gene3D" id="3.40.50.300">
    <property type="entry name" value="P-loop containing nucleotide triphosphate hydrolases"/>
    <property type="match status" value="1"/>
</dbReference>
<name>A0A3B3SKS5_9TELE</name>
<dbReference type="SUPFAM" id="SSF52540">
    <property type="entry name" value="P-loop containing nucleoside triphosphate hydrolases"/>
    <property type="match status" value="1"/>
</dbReference>
<dbReference type="Pfam" id="PF00685">
    <property type="entry name" value="Sulfotransfer_1"/>
    <property type="match status" value="1"/>
</dbReference>
<evidence type="ECO:0000256" key="4">
    <source>
        <dbReference type="ARBA" id="ARBA00022679"/>
    </source>
</evidence>
<keyword evidence="5" id="KW-0128">Catecholamine metabolism</keyword>
<organism evidence="8 9">
    <name type="scientific">Paramormyrops kingsleyae</name>
    <dbReference type="NCBI Taxonomy" id="1676925"/>
    <lineage>
        <taxon>Eukaryota</taxon>
        <taxon>Metazoa</taxon>
        <taxon>Chordata</taxon>
        <taxon>Craniata</taxon>
        <taxon>Vertebrata</taxon>
        <taxon>Euteleostomi</taxon>
        <taxon>Actinopterygii</taxon>
        <taxon>Neopterygii</taxon>
        <taxon>Teleostei</taxon>
        <taxon>Osteoglossocephala</taxon>
        <taxon>Osteoglossomorpha</taxon>
        <taxon>Osteoglossiformes</taxon>
        <taxon>Mormyridae</taxon>
        <taxon>Paramormyrops</taxon>
    </lineage>
</organism>
<evidence type="ECO:0000256" key="1">
    <source>
        <dbReference type="ARBA" id="ARBA00004496"/>
    </source>
</evidence>
<dbReference type="GO" id="GO:0005737">
    <property type="term" value="C:cytoplasm"/>
    <property type="evidence" value="ECO:0007669"/>
    <property type="project" value="UniProtKB-SubCell"/>
</dbReference>
<evidence type="ECO:0000256" key="3">
    <source>
        <dbReference type="ARBA" id="ARBA00022490"/>
    </source>
</evidence>
<evidence type="ECO:0000259" key="7">
    <source>
        <dbReference type="Pfam" id="PF00685"/>
    </source>
</evidence>
<reference evidence="8" key="1">
    <citation type="submission" date="2025-08" db="UniProtKB">
        <authorList>
            <consortium name="Ensembl"/>
        </authorList>
    </citation>
    <scope>IDENTIFICATION</scope>
</reference>
<dbReference type="AlphaFoldDB" id="A0A3B3SKS5"/>
<dbReference type="InterPro" id="IPR000863">
    <property type="entry name" value="Sulfotransferase_dom"/>
</dbReference>
<evidence type="ECO:0000256" key="6">
    <source>
        <dbReference type="RuleBase" id="RU361155"/>
    </source>
</evidence>
<comment type="similarity">
    <text evidence="2 6">Belongs to the sulfotransferase 1 family.</text>
</comment>
<keyword evidence="3" id="KW-0963">Cytoplasm</keyword>
<keyword evidence="4 6" id="KW-0808">Transferase</keyword>
<dbReference type="InterPro" id="IPR027417">
    <property type="entry name" value="P-loop_NTPase"/>
</dbReference>
<protein>
    <recommendedName>
        <fullName evidence="6">Sulfotransferase</fullName>
        <ecNumber evidence="6">2.8.2.-</ecNumber>
    </recommendedName>
</protein>
<dbReference type="EC" id="2.8.2.-" evidence="6"/>
<feature type="domain" description="Sulfotransferase" evidence="7">
    <location>
        <begin position="39"/>
        <end position="289"/>
    </location>
</feature>
<dbReference type="GO" id="GO:0008146">
    <property type="term" value="F:sulfotransferase activity"/>
    <property type="evidence" value="ECO:0007669"/>
    <property type="project" value="InterPro"/>
</dbReference>
<dbReference type="Ensembl" id="ENSPKIT00000011771.1">
    <property type="protein sequence ID" value="ENSPKIP00000030935.1"/>
    <property type="gene ID" value="ENSPKIG00000011614.1"/>
</dbReference>
<comment type="subcellular location">
    <subcellularLocation>
        <location evidence="1">Cytoplasm</location>
    </subcellularLocation>
</comment>
<accession>A0A3B3SKS5</accession>
<dbReference type="Proteomes" id="UP000261540">
    <property type="component" value="Unplaced"/>
</dbReference>
<proteinExistence type="inferred from homology"/>